<evidence type="ECO:0000256" key="3">
    <source>
        <dbReference type="ARBA" id="ARBA00007494"/>
    </source>
</evidence>
<dbReference type="GO" id="GO:0008649">
    <property type="term" value="F:rRNA methyltransferase activity"/>
    <property type="evidence" value="ECO:0007669"/>
    <property type="project" value="InterPro"/>
</dbReference>
<dbReference type="Proteomes" id="UP000178086">
    <property type="component" value="Unassembled WGS sequence"/>
</dbReference>
<sequence length="447" mass="50030">MSNAPREIALEVINRVHKTGSYANLLLPKRLQESDLDVRDRAFVTELTYGTLRAKGTLDWVVKKFSSQKIDKIPDLVLDLLRMSIYQIIYMDVPDHAAVNEAVDIAKKNFHPGISKFVNGLLRSVSREKENLPWPDRDADPVKYIALKYFHPMWMVKSWIEEFGVADTEALCAANNRPPKMMIRVNILKTDPDALAQALKDAGWTVEAGSYLREALSVRGGGDITRLSQFKEGQFYVQDESSMIIAHVVDPQPGETVLDAAAAPGGKTTHMVELMKNKGQVISVDSNVNRVNLMKRNFSRMGASIALPIQADAKKINTVIKKPVDRALLDAPCSGLGVLARRPDSRWNKTQEQITELMSLQTDMLDAVAGAVKPGGVLVYSVCTLTRQETRLVVERLLRIREDFYVDDIAAYLPESLRADVKDDMIQLLPHKHGVDGLFIARLRRSE</sequence>
<organism evidence="16 17">
    <name type="scientific">Candidatus Aquicultor primus</name>
    <dbReference type="NCBI Taxonomy" id="1797195"/>
    <lineage>
        <taxon>Bacteria</taxon>
        <taxon>Bacillati</taxon>
        <taxon>Actinomycetota</taxon>
        <taxon>Candidatus Aquicultoria</taxon>
        <taxon>Candidatus Aquicultorales</taxon>
        <taxon>Candidatus Aquicultoraceae</taxon>
        <taxon>Candidatus Aquicultor</taxon>
    </lineage>
</organism>
<comment type="similarity">
    <text evidence="3 14">Belongs to the class I-like SAM-binding methyltransferase superfamily. RsmB/NOP family.</text>
</comment>
<evidence type="ECO:0000313" key="17">
    <source>
        <dbReference type="Proteomes" id="UP000178086"/>
    </source>
</evidence>
<keyword evidence="9 14" id="KW-0949">S-adenosyl-L-methionine</keyword>
<dbReference type="InterPro" id="IPR035926">
    <property type="entry name" value="NusB-like_sf"/>
</dbReference>
<evidence type="ECO:0000256" key="7">
    <source>
        <dbReference type="ARBA" id="ARBA00022603"/>
    </source>
</evidence>
<dbReference type="PANTHER" id="PTHR22807">
    <property type="entry name" value="NOP2 YEAST -RELATED NOL1/NOP2/FMU SUN DOMAIN-CONTAINING"/>
    <property type="match status" value="1"/>
</dbReference>
<dbReference type="InterPro" id="IPR023267">
    <property type="entry name" value="RCMT"/>
</dbReference>
<evidence type="ECO:0000259" key="15">
    <source>
        <dbReference type="PROSITE" id="PS51686"/>
    </source>
</evidence>
<evidence type="ECO:0000256" key="13">
    <source>
        <dbReference type="ARBA" id="ARBA00047283"/>
    </source>
</evidence>
<comment type="catalytic activity">
    <reaction evidence="13">
        <text>cytidine(967) in 16S rRNA + S-adenosyl-L-methionine = 5-methylcytidine(967) in 16S rRNA + S-adenosyl-L-homocysteine + H(+)</text>
        <dbReference type="Rhea" id="RHEA:42748"/>
        <dbReference type="Rhea" id="RHEA-COMP:10219"/>
        <dbReference type="Rhea" id="RHEA-COMP:10220"/>
        <dbReference type="ChEBI" id="CHEBI:15378"/>
        <dbReference type="ChEBI" id="CHEBI:57856"/>
        <dbReference type="ChEBI" id="CHEBI:59789"/>
        <dbReference type="ChEBI" id="CHEBI:74483"/>
        <dbReference type="ChEBI" id="CHEBI:82748"/>
        <dbReference type="EC" id="2.1.1.176"/>
    </reaction>
</comment>
<dbReference type="GO" id="GO:0006355">
    <property type="term" value="P:regulation of DNA-templated transcription"/>
    <property type="evidence" value="ECO:0007669"/>
    <property type="project" value="InterPro"/>
</dbReference>
<proteinExistence type="inferred from homology"/>
<feature type="binding site" evidence="14">
    <location>
        <begin position="261"/>
        <end position="267"/>
    </location>
    <ligand>
        <name>S-adenosyl-L-methionine</name>
        <dbReference type="ChEBI" id="CHEBI:59789"/>
    </ligand>
</feature>
<dbReference type="InterPro" id="IPR029063">
    <property type="entry name" value="SAM-dependent_MTases_sf"/>
</dbReference>
<dbReference type="Gene3D" id="3.30.70.1170">
    <property type="entry name" value="Sun protein, domain 3"/>
    <property type="match status" value="1"/>
</dbReference>
<evidence type="ECO:0000256" key="1">
    <source>
        <dbReference type="ARBA" id="ARBA00002724"/>
    </source>
</evidence>
<evidence type="ECO:0000256" key="10">
    <source>
        <dbReference type="ARBA" id="ARBA00022884"/>
    </source>
</evidence>
<dbReference type="Pfam" id="PF01189">
    <property type="entry name" value="Methyltr_RsmB-F"/>
    <property type="match status" value="1"/>
</dbReference>
<dbReference type="InterPro" id="IPR048019">
    <property type="entry name" value="RsmB-like_N"/>
</dbReference>
<dbReference type="GO" id="GO:0003723">
    <property type="term" value="F:RNA binding"/>
    <property type="evidence" value="ECO:0007669"/>
    <property type="project" value="UniProtKB-UniRule"/>
</dbReference>
<evidence type="ECO:0000256" key="14">
    <source>
        <dbReference type="PROSITE-ProRule" id="PRU01023"/>
    </source>
</evidence>
<dbReference type="NCBIfam" id="TIGR00563">
    <property type="entry name" value="rsmB"/>
    <property type="match status" value="1"/>
</dbReference>
<protein>
    <recommendedName>
        <fullName evidence="4">16S rRNA (cytosine(967)-C(5))-methyltransferase</fullName>
        <ecNumber evidence="4">2.1.1.176</ecNumber>
    </recommendedName>
    <alternativeName>
        <fullName evidence="11">16S rRNA m5C967 methyltransferase</fullName>
    </alternativeName>
    <alternativeName>
        <fullName evidence="12">rRNA (cytosine-C(5)-)-methyltransferase RsmB</fullName>
    </alternativeName>
</protein>
<evidence type="ECO:0000256" key="5">
    <source>
        <dbReference type="ARBA" id="ARBA00022490"/>
    </source>
</evidence>
<accession>A0A1F2UMI5</accession>
<comment type="subcellular location">
    <subcellularLocation>
        <location evidence="2">Cytoplasm</location>
    </subcellularLocation>
</comment>
<feature type="binding site" evidence="14">
    <location>
        <position position="312"/>
    </location>
    <ligand>
        <name>S-adenosyl-L-methionine</name>
        <dbReference type="ChEBI" id="CHEBI:59789"/>
    </ligand>
</feature>
<dbReference type="NCBIfam" id="NF011494">
    <property type="entry name" value="PRK14902.1"/>
    <property type="match status" value="1"/>
</dbReference>
<dbReference type="CDD" id="cd02440">
    <property type="entry name" value="AdoMet_MTases"/>
    <property type="match status" value="1"/>
</dbReference>
<dbReference type="InterPro" id="IPR004573">
    <property type="entry name" value="rRNA_ssu_MeTfrase_B"/>
</dbReference>
<keyword evidence="5" id="KW-0963">Cytoplasm</keyword>
<evidence type="ECO:0000256" key="9">
    <source>
        <dbReference type="ARBA" id="ARBA00022691"/>
    </source>
</evidence>
<dbReference type="Pfam" id="PF22458">
    <property type="entry name" value="RsmF-B_ferredox"/>
    <property type="match status" value="1"/>
</dbReference>
<dbReference type="InterPro" id="IPR006027">
    <property type="entry name" value="NusB_RsmB_TIM44"/>
</dbReference>
<dbReference type="GO" id="GO:0005737">
    <property type="term" value="C:cytoplasm"/>
    <property type="evidence" value="ECO:0007669"/>
    <property type="project" value="UniProtKB-SubCell"/>
</dbReference>
<keyword evidence="6" id="KW-0698">rRNA processing</keyword>
<comment type="function">
    <text evidence="1">Specifically methylates the cytosine at position 967 (m5C967) of 16S rRNA.</text>
</comment>
<dbReference type="Gene3D" id="3.40.50.150">
    <property type="entry name" value="Vaccinia Virus protein VP39"/>
    <property type="match status" value="1"/>
</dbReference>
<dbReference type="InterPro" id="IPR049560">
    <property type="entry name" value="MeTrfase_RsmB-F_NOP2_cat"/>
</dbReference>
<dbReference type="Pfam" id="PF01029">
    <property type="entry name" value="NusB"/>
    <property type="match status" value="1"/>
</dbReference>
<evidence type="ECO:0000256" key="6">
    <source>
        <dbReference type="ARBA" id="ARBA00022552"/>
    </source>
</evidence>
<evidence type="ECO:0000256" key="8">
    <source>
        <dbReference type="ARBA" id="ARBA00022679"/>
    </source>
</evidence>
<keyword evidence="7 14" id="KW-0489">Methyltransferase</keyword>
<dbReference type="EC" id="2.1.1.176" evidence="4"/>
<name>A0A1F2UMI5_9ACTN</name>
<dbReference type="PROSITE" id="PS51686">
    <property type="entry name" value="SAM_MT_RSMB_NOP"/>
    <property type="match status" value="1"/>
</dbReference>
<evidence type="ECO:0000313" key="16">
    <source>
        <dbReference type="EMBL" id="OFW34198.1"/>
    </source>
</evidence>
<comment type="caution">
    <text evidence="16">The sequence shown here is derived from an EMBL/GenBank/DDBJ whole genome shotgun (WGS) entry which is preliminary data.</text>
</comment>
<dbReference type="FunFam" id="3.40.50.150:FF:000022">
    <property type="entry name" value="Ribosomal RNA small subunit methyltransferase B"/>
    <property type="match status" value="1"/>
</dbReference>
<dbReference type="FunFam" id="1.10.940.10:FF:000006">
    <property type="entry name" value="16S rRNA (Cytosine(967)-C(5))-methyltransferase RsmB"/>
    <property type="match status" value="1"/>
</dbReference>
<dbReference type="EMBL" id="MELI01000050">
    <property type="protein sequence ID" value="OFW34198.1"/>
    <property type="molecule type" value="Genomic_DNA"/>
</dbReference>
<keyword evidence="8 14" id="KW-0808">Transferase</keyword>
<evidence type="ECO:0000256" key="11">
    <source>
        <dbReference type="ARBA" id="ARBA00030399"/>
    </source>
</evidence>
<feature type="binding site" evidence="14">
    <location>
        <position position="330"/>
    </location>
    <ligand>
        <name>S-adenosyl-L-methionine</name>
        <dbReference type="ChEBI" id="CHEBI:59789"/>
    </ligand>
</feature>
<evidence type="ECO:0000256" key="4">
    <source>
        <dbReference type="ARBA" id="ARBA00012140"/>
    </source>
</evidence>
<keyword evidence="10 14" id="KW-0694">RNA-binding</keyword>
<dbReference type="CDD" id="cd00620">
    <property type="entry name" value="Methyltransferase_Sun"/>
    <property type="match status" value="1"/>
</dbReference>
<dbReference type="PANTHER" id="PTHR22807:SF53">
    <property type="entry name" value="RIBOSOMAL RNA SMALL SUBUNIT METHYLTRANSFERASE B-RELATED"/>
    <property type="match status" value="1"/>
</dbReference>
<dbReference type="SUPFAM" id="SSF53335">
    <property type="entry name" value="S-adenosyl-L-methionine-dependent methyltransferases"/>
    <property type="match status" value="1"/>
</dbReference>
<dbReference type="InterPro" id="IPR001678">
    <property type="entry name" value="MeTrfase_RsmB-F_NOP2_dom"/>
</dbReference>
<gene>
    <name evidence="16" type="ORF">A2074_06340</name>
</gene>
<dbReference type="AlphaFoldDB" id="A0A1F2UMI5"/>
<feature type="binding site" evidence="14">
    <location>
        <position position="285"/>
    </location>
    <ligand>
        <name>S-adenosyl-L-methionine</name>
        <dbReference type="ChEBI" id="CHEBI:59789"/>
    </ligand>
</feature>
<evidence type="ECO:0000256" key="12">
    <source>
        <dbReference type="ARBA" id="ARBA00031088"/>
    </source>
</evidence>
<feature type="domain" description="SAM-dependent MTase RsmB/NOP-type" evidence="15">
    <location>
        <begin position="171"/>
        <end position="446"/>
    </location>
</feature>
<dbReference type="Gene3D" id="1.10.940.10">
    <property type="entry name" value="NusB-like"/>
    <property type="match status" value="1"/>
</dbReference>
<dbReference type="InterPro" id="IPR054728">
    <property type="entry name" value="RsmB-like_ferredoxin"/>
</dbReference>
<evidence type="ECO:0000256" key="2">
    <source>
        <dbReference type="ARBA" id="ARBA00004496"/>
    </source>
</evidence>
<dbReference type="PRINTS" id="PR02008">
    <property type="entry name" value="RCMTFAMILY"/>
</dbReference>
<dbReference type="SUPFAM" id="SSF48013">
    <property type="entry name" value="NusB-like"/>
    <property type="match status" value="1"/>
</dbReference>
<dbReference type="InterPro" id="IPR018314">
    <property type="entry name" value="RsmB/NOL1/NOP2-like_CS"/>
</dbReference>
<feature type="active site" description="Nucleophile" evidence="14">
    <location>
        <position position="383"/>
    </location>
</feature>
<dbReference type="PROSITE" id="PS01153">
    <property type="entry name" value="NOL1_NOP2_SUN"/>
    <property type="match status" value="1"/>
</dbReference>
<reference evidence="16 17" key="1">
    <citation type="journal article" date="2016" name="Nat. Commun.">
        <title>Thousands of microbial genomes shed light on interconnected biogeochemical processes in an aquifer system.</title>
        <authorList>
            <person name="Anantharaman K."/>
            <person name="Brown C.T."/>
            <person name="Hug L.A."/>
            <person name="Sharon I."/>
            <person name="Castelle C.J."/>
            <person name="Probst A.J."/>
            <person name="Thomas B.C."/>
            <person name="Singh A."/>
            <person name="Wilkins M.J."/>
            <person name="Karaoz U."/>
            <person name="Brodie E.L."/>
            <person name="Williams K.H."/>
            <person name="Hubbard S.S."/>
            <person name="Banfield J.F."/>
        </authorList>
    </citation>
    <scope>NUCLEOTIDE SEQUENCE [LARGE SCALE GENOMIC DNA]</scope>
</reference>